<sequence>MSIHNLPANKVSLDDEIIIRHVDANIILDWLHAGVTDIHLGGKASLFYGIIFAATGVIIHAVFAENYWLLAGLSTGFFLLGPFLAMGLYDLSRRMESGEPPSLRPTLIAWLPNLVNIMLFTVLLIFVFLAWAGLSMSIFAHFFHGAEPTFIDVVISVFTFKQPTFLLIYFSAGAVFAAFIFSISVIAMPLMLDRNTSAWTAAITSLRTCARNPITMTLWAGCIVVLVGFGLATNFLGLILTMPVVGHASWHVYRQLIVIKE</sequence>
<feature type="transmembrane region" description="Helical" evidence="1">
    <location>
        <begin position="167"/>
        <end position="192"/>
    </location>
</feature>
<gene>
    <name evidence="2" type="ORF">FIU01_09950</name>
</gene>
<dbReference type="KEGG" id="mmec:FIU01_09950"/>
<dbReference type="Pfam" id="PF09955">
    <property type="entry name" value="DUF2189"/>
    <property type="match status" value="1"/>
</dbReference>
<proteinExistence type="predicted"/>
<keyword evidence="1" id="KW-0812">Transmembrane</keyword>
<keyword evidence="3" id="KW-1185">Reference proteome</keyword>
<name>A0A5B8CUK5_9PROT</name>
<protein>
    <submittedName>
        <fullName evidence="2">DUF2189 domain-containing protein</fullName>
    </submittedName>
</protein>
<dbReference type="OrthoDB" id="5621705at2"/>
<evidence type="ECO:0000313" key="2">
    <source>
        <dbReference type="EMBL" id="QDC44810.1"/>
    </source>
</evidence>
<keyword evidence="1" id="KW-1133">Transmembrane helix</keyword>
<keyword evidence="1" id="KW-0472">Membrane</keyword>
<accession>A0A5B8CUK5</accession>
<organism evidence="2 3">
    <name type="scientific">Methylophilus medardicus</name>
    <dbReference type="NCBI Taxonomy" id="2588534"/>
    <lineage>
        <taxon>Bacteria</taxon>
        <taxon>Pseudomonadati</taxon>
        <taxon>Pseudomonadota</taxon>
        <taxon>Betaproteobacteria</taxon>
        <taxon>Nitrosomonadales</taxon>
        <taxon>Methylophilaceae</taxon>
        <taxon>Methylophilus</taxon>
    </lineage>
</organism>
<evidence type="ECO:0000313" key="3">
    <source>
        <dbReference type="Proteomes" id="UP000311008"/>
    </source>
</evidence>
<dbReference type="EMBL" id="CP040946">
    <property type="protein sequence ID" value="QDC44810.1"/>
    <property type="molecule type" value="Genomic_DNA"/>
</dbReference>
<feature type="transmembrane region" description="Helical" evidence="1">
    <location>
        <begin position="46"/>
        <end position="63"/>
    </location>
</feature>
<feature type="transmembrane region" description="Helical" evidence="1">
    <location>
        <begin position="110"/>
        <end position="132"/>
    </location>
</feature>
<evidence type="ECO:0000256" key="1">
    <source>
        <dbReference type="SAM" id="Phobius"/>
    </source>
</evidence>
<reference evidence="3" key="1">
    <citation type="journal article" date="2019" name="ISME J.">
        <title>Evolution in action: habitat transition from sediment to the pelagial leads to genome streamlining in Methylophilaceae.</title>
        <authorList>
            <person name="Salcher M."/>
            <person name="Schaefle D."/>
            <person name="Kaspar M."/>
            <person name="Neuenschwander S.M."/>
            <person name="Ghai R."/>
        </authorList>
    </citation>
    <scope>NUCLEOTIDE SEQUENCE [LARGE SCALE GENOMIC DNA]</scope>
    <source>
        <strain evidence="3">MMS-M-51</strain>
    </source>
</reference>
<feature type="transmembrane region" description="Helical" evidence="1">
    <location>
        <begin position="69"/>
        <end position="89"/>
    </location>
</feature>
<feature type="transmembrane region" description="Helical" evidence="1">
    <location>
        <begin position="218"/>
        <end position="245"/>
    </location>
</feature>
<dbReference type="AlphaFoldDB" id="A0A5B8CUK5"/>
<dbReference type="InterPro" id="IPR018692">
    <property type="entry name" value="DUF2189"/>
</dbReference>
<dbReference type="Proteomes" id="UP000311008">
    <property type="component" value="Chromosome"/>
</dbReference>
<dbReference type="RefSeq" id="WP_140004140.1">
    <property type="nucleotide sequence ID" value="NZ_CP040946.1"/>
</dbReference>